<feature type="transmembrane region" description="Helical" evidence="7">
    <location>
        <begin position="422"/>
        <end position="442"/>
    </location>
</feature>
<dbReference type="Proteomes" id="UP000593892">
    <property type="component" value="Chromosome"/>
</dbReference>
<dbReference type="PANTHER" id="PTHR30572:SF4">
    <property type="entry name" value="ABC TRANSPORTER PERMEASE YTRF"/>
    <property type="match status" value="1"/>
</dbReference>
<feature type="transmembrane region" description="Helical" evidence="7">
    <location>
        <begin position="780"/>
        <end position="799"/>
    </location>
</feature>
<proteinExistence type="inferred from homology"/>
<evidence type="ECO:0000256" key="6">
    <source>
        <dbReference type="ARBA" id="ARBA00038076"/>
    </source>
</evidence>
<dbReference type="Pfam" id="PF12704">
    <property type="entry name" value="MacB_PCD"/>
    <property type="match status" value="2"/>
</dbReference>
<feature type="transmembrane region" description="Helical" evidence="7">
    <location>
        <begin position="326"/>
        <end position="345"/>
    </location>
</feature>
<keyword evidence="4 7" id="KW-1133">Transmembrane helix</keyword>
<sequence length="816" mass="86698">MLADLRHSLRTLLRNPRFTFLAIAVLALGIGATSAMFSVVYSVLWRPLPYQDPSRLMVLLGATQGRGDRMPVPPGDFNAFRSRGQSFSNLAAAELWSPTLTGVDQAEELHGLHTSASLFDVLGVPAALGRTFAPDDDRPGAPKVVVLSHQLWQRRFGADPAILGRTIRLSNEPHTVIGVMPKGFYFPPFWANKAELYAAPAFGPDRAGSHTFSTLRVFTRLKPGVSLEQARSEAARIAASLAEEFPRSNQGRSAALTPLSEISTGKVRLLLIVMFAAVAATLLIACANLANLLLARAAGRAREIAVRQSLGAQRGHLVRQFLSESVLLACAGGAIGLLFAIWAVPALLAHLPESGVFQLPRSEEVGVGAAVVVFNFAVCLITGLLFGIAPALSASRCDIQIALKDGSRGTTAGGSAKRFRNALISAEVALALVLLVGAGLLLRTFQNLRSLDPGFQPANVLALNLSLSSSGHAKAELRSIYYQQLLERLRTLPGVKSASAVNHVPLIGDTWGSDITPEGRPAAPGQTLTAVYRVALPEYFSTLGIRFDAGRDFAMTDSEHAPAVAVINRTMARRLWPAENALGKRFKAGDAQSDAAWMTVVGIIRDTTQNEWGATPDNEFYVPFLQDAGYQHGDGGFRTMTLALRYSGDRAALAALIPPQVWSLDRDVAIPSIVALDDAVADSVWAQRAAMSLLAVFAAVSVLMAALGIYAVLSFLVRGRTQELGIRMALGAQPLQVVRLILQQALPPVAIGAAAGLAAALILARFIGSLLYGVKASDPLVFSSVTALILLVATAASLIPARQAAKVDPLTALRAD</sequence>
<name>A0A7S7NVM7_PALFE</name>
<comment type="subcellular location">
    <subcellularLocation>
        <location evidence="1">Cell membrane</location>
        <topology evidence="1">Multi-pass membrane protein</topology>
    </subcellularLocation>
</comment>
<accession>A0A7S7NVM7</accession>
<gene>
    <name evidence="10" type="ORF">IRI77_12085</name>
</gene>
<evidence type="ECO:0000256" key="5">
    <source>
        <dbReference type="ARBA" id="ARBA00023136"/>
    </source>
</evidence>
<protein>
    <submittedName>
        <fullName evidence="10">ABC transporter permease</fullName>
    </submittedName>
</protein>
<evidence type="ECO:0000313" key="10">
    <source>
        <dbReference type="EMBL" id="QOY90650.1"/>
    </source>
</evidence>
<dbReference type="Pfam" id="PF02687">
    <property type="entry name" value="FtsX"/>
    <property type="match status" value="2"/>
</dbReference>
<feature type="transmembrane region" description="Helical" evidence="7">
    <location>
        <begin position="749"/>
        <end position="774"/>
    </location>
</feature>
<evidence type="ECO:0000313" key="11">
    <source>
        <dbReference type="Proteomes" id="UP000593892"/>
    </source>
</evidence>
<dbReference type="AlphaFoldDB" id="A0A7S7NVM7"/>
<keyword evidence="5 7" id="KW-0472">Membrane</keyword>
<feature type="transmembrane region" description="Helical" evidence="7">
    <location>
        <begin position="365"/>
        <end position="386"/>
    </location>
</feature>
<evidence type="ECO:0000259" key="9">
    <source>
        <dbReference type="Pfam" id="PF12704"/>
    </source>
</evidence>
<evidence type="ECO:0000256" key="2">
    <source>
        <dbReference type="ARBA" id="ARBA00022475"/>
    </source>
</evidence>
<dbReference type="RefSeq" id="WP_194452310.1">
    <property type="nucleotide sequence ID" value="NZ_CP063849.1"/>
</dbReference>
<evidence type="ECO:0000256" key="1">
    <source>
        <dbReference type="ARBA" id="ARBA00004651"/>
    </source>
</evidence>
<comment type="similarity">
    <text evidence="6">Belongs to the ABC-4 integral membrane protein family.</text>
</comment>
<evidence type="ECO:0000256" key="7">
    <source>
        <dbReference type="SAM" id="Phobius"/>
    </source>
</evidence>
<keyword evidence="2" id="KW-1003">Cell membrane</keyword>
<feature type="domain" description="ABC3 transporter permease C-terminal" evidence="8">
    <location>
        <begin position="696"/>
        <end position="809"/>
    </location>
</feature>
<dbReference type="EMBL" id="CP063849">
    <property type="protein sequence ID" value="QOY90650.1"/>
    <property type="molecule type" value="Genomic_DNA"/>
</dbReference>
<dbReference type="GO" id="GO:0022857">
    <property type="term" value="F:transmembrane transporter activity"/>
    <property type="evidence" value="ECO:0007669"/>
    <property type="project" value="TreeGrafter"/>
</dbReference>
<feature type="transmembrane region" description="Helical" evidence="7">
    <location>
        <begin position="269"/>
        <end position="294"/>
    </location>
</feature>
<dbReference type="GO" id="GO:0005886">
    <property type="term" value="C:plasma membrane"/>
    <property type="evidence" value="ECO:0007669"/>
    <property type="project" value="UniProtKB-SubCell"/>
</dbReference>
<feature type="transmembrane region" description="Helical" evidence="7">
    <location>
        <begin position="693"/>
        <end position="717"/>
    </location>
</feature>
<dbReference type="InterPro" id="IPR025857">
    <property type="entry name" value="MacB_PCD"/>
</dbReference>
<evidence type="ECO:0000256" key="3">
    <source>
        <dbReference type="ARBA" id="ARBA00022692"/>
    </source>
</evidence>
<reference evidence="10 11" key="1">
    <citation type="submission" date="2020-10" db="EMBL/GenBank/DDBJ databases">
        <title>Complete genome sequence of Paludibaculum fermentans P105T, a facultatively anaerobic acidobacterium capable of dissimilatory Fe(III) reduction.</title>
        <authorList>
            <person name="Dedysh S.N."/>
            <person name="Beletsky A.V."/>
            <person name="Kulichevskaya I.S."/>
            <person name="Mardanov A.V."/>
            <person name="Ravin N.V."/>
        </authorList>
    </citation>
    <scope>NUCLEOTIDE SEQUENCE [LARGE SCALE GENOMIC DNA]</scope>
    <source>
        <strain evidence="10 11">P105</strain>
    </source>
</reference>
<dbReference type="InterPro" id="IPR003838">
    <property type="entry name" value="ABC3_permease_C"/>
</dbReference>
<feature type="domain" description="MacB-like periplasmic core" evidence="9">
    <location>
        <begin position="458"/>
        <end position="655"/>
    </location>
</feature>
<keyword evidence="11" id="KW-1185">Reference proteome</keyword>
<feature type="domain" description="ABC3 transporter permease C-terminal" evidence="8">
    <location>
        <begin position="277"/>
        <end position="396"/>
    </location>
</feature>
<evidence type="ECO:0000259" key="8">
    <source>
        <dbReference type="Pfam" id="PF02687"/>
    </source>
</evidence>
<dbReference type="PANTHER" id="PTHR30572">
    <property type="entry name" value="MEMBRANE COMPONENT OF TRANSPORTER-RELATED"/>
    <property type="match status" value="1"/>
</dbReference>
<organism evidence="10 11">
    <name type="scientific">Paludibaculum fermentans</name>
    <dbReference type="NCBI Taxonomy" id="1473598"/>
    <lineage>
        <taxon>Bacteria</taxon>
        <taxon>Pseudomonadati</taxon>
        <taxon>Acidobacteriota</taxon>
        <taxon>Terriglobia</taxon>
        <taxon>Bryobacterales</taxon>
        <taxon>Bryobacteraceae</taxon>
        <taxon>Paludibaculum</taxon>
    </lineage>
</organism>
<keyword evidence="3 7" id="KW-0812">Transmembrane</keyword>
<dbReference type="KEGG" id="pfer:IRI77_12085"/>
<evidence type="ECO:0000256" key="4">
    <source>
        <dbReference type="ARBA" id="ARBA00022989"/>
    </source>
</evidence>
<dbReference type="InterPro" id="IPR050250">
    <property type="entry name" value="Macrolide_Exporter_MacB"/>
</dbReference>
<feature type="domain" description="MacB-like periplasmic core" evidence="9">
    <location>
        <begin position="19"/>
        <end position="236"/>
    </location>
</feature>
<dbReference type="InterPro" id="IPR017800">
    <property type="entry name" value="ADOP"/>
</dbReference>
<dbReference type="NCBIfam" id="TIGR03434">
    <property type="entry name" value="ADOP"/>
    <property type="match status" value="1"/>
</dbReference>
<feature type="transmembrane region" description="Helical" evidence="7">
    <location>
        <begin position="20"/>
        <end position="45"/>
    </location>
</feature>